<gene>
    <name evidence="1" type="ORF">SOCE26_097350</name>
</gene>
<evidence type="ECO:0000313" key="2">
    <source>
        <dbReference type="Proteomes" id="UP000238348"/>
    </source>
</evidence>
<dbReference type="AlphaFoldDB" id="A0A2L0F9F7"/>
<evidence type="ECO:0000313" key="1">
    <source>
        <dbReference type="EMBL" id="AUX48204.1"/>
    </source>
</evidence>
<name>A0A2L0F9F7_SORCE</name>
<sequence length="364" mass="38981">MASWTAIKDCFDKDRQHFVYVRIDPARIVGRTVDPAPARAGVHYFRLWLADLHLSKEIAWMKELIPAVHSVVRLDFGGRSGLEIPCIADASTLKAEVGATNIISRNRLLTPTLPFQGGTLAIQAGLLSLPGKNYLGGFLKTLSSLSTLLAVPQISSVLALAAPLGEGIQELLSGDAGGRLHLGVLESYAASDLRSTYIAAIRATAGQIRPDSLWVVDDQLHTGSGKDRAPLTGFDYMLLRLELFTERDDWDQLESIAEPYAAMLDALAEGDKGRAESSLRQAIVAALKAPELSQADRRRVAEALKKRYIESQSALQLPVFSGMDGATFSEAGGAGLGALLRDAPPAEEAAREGALSLKEALAGI</sequence>
<proteinExistence type="predicted"/>
<dbReference type="Proteomes" id="UP000238348">
    <property type="component" value="Chromosome"/>
</dbReference>
<organism evidence="1 2">
    <name type="scientific">Sorangium cellulosum</name>
    <name type="common">Polyangium cellulosum</name>
    <dbReference type="NCBI Taxonomy" id="56"/>
    <lineage>
        <taxon>Bacteria</taxon>
        <taxon>Pseudomonadati</taxon>
        <taxon>Myxococcota</taxon>
        <taxon>Polyangia</taxon>
        <taxon>Polyangiales</taxon>
        <taxon>Polyangiaceae</taxon>
        <taxon>Sorangium</taxon>
    </lineage>
</organism>
<protein>
    <submittedName>
        <fullName evidence="1">Uncharacterized protein</fullName>
    </submittedName>
</protein>
<dbReference type="EMBL" id="CP012673">
    <property type="protein sequence ID" value="AUX48204.1"/>
    <property type="molecule type" value="Genomic_DNA"/>
</dbReference>
<accession>A0A2L0F9F7</accession>
<reference evidence="1 2" key="1">
    <citation type="submission" date="2015-09" db="EMBL/GenBank/DDBJ databases">
        <title>Sorangium comparison.</title>
        <authorList>
            <person name="Zaburannyi N."/>
            <person name="Bunk B."/>
            <person name="Overmann J."/>
            <person name="Mueller R."/>
        </authorList>
    </citation>
    <scope>NUCLEOTIDE SEQUENCE [LARGE SCALE GENOMIC DNA]</scope>
    <source>
        <strain evidence="1 2">So ce26</strain>
    </source>
</reference>